<keyword evidence="7" id="KW-0067">ATP-binding</keyword>
<dbReference type="Proteomes" id="UP000242763">
    <property type="component" value="Unassembled WGS sequence"/>
</dbReference>
<keyword evidence="6 10" id="KW-0418">Kinase</keyword>
<evidence type="ECO:0000256" key="1">
    <source>
        <dbReference type="ARBA" id="ARBA00000085"/>
    </source>
</evidence>
<evidence type="ECO:0000313" key="10">
    <source>
        <dbReference type="EMBL" id="SFI41579.1"/>
    </source>
</evidence>
<dbReference type="InterPro" id="IPR005467">
    <property type="entry name" value="His_kinase_dom"/>
</dbReference>
<dbReference type="EMBL" id="FORF01000002">
    <property type="protein sequence ID" value="SFI41579.1"/>
    <property type="molecule type" value="Genomic_DNA"/>
</dbReference>
<evidence type="ECO:0000259" key="9">
    <source>
        <dbReference type="PROSITE" id="PS50109"/>
    </source>
</evidence>
<dbReference type="SUPFAM" id="SSF55874">
    <property type="entry name" value="ATPase domain of HSP90 chaperone/DNA topoisomerase II/histidine kinase"/>
    <property type="match status" value="1"/>
</dbReference>
<name>A0A1I3I156_9HYPH</name>
<dbReference type="PANTHER" id="PTHR41523:SF8">
    <property type="entry name" value="ETHYLENE RESPONSE SENSOR PROTEIN"/>
    <property type="match status" value="1"/>
</dbReference>
<dbReference type="AlphaFoldDB" id="A0A1I3I156"/>
<keyword evidence="8" id="KW-0812">Transmembrane</keyword>
<dbReference type="Pfam" id="PF07568">
    <property type="entry name" value="HisKA_2"/>
    <property type="match status" value="1"/>
</dbReference>
<sequence length="525" mass="57587">MQIQGRRLVQSLADRISTPHAAIGYGAFLLFAFVLLACFMIWQSYSSALRTGEAKAESSAQIVAAHLEWMMEASDQALRRIDSALGPEPIRSTWTTIWDIRSAVGDLPEGFQYSVYDEAGRLRLSSVPEAIGIDVSDRDYFRKLKAGETVMISPQLDERLSGEKVFVVARRISRNQQFHGAASIAIPTAAMDEFWSKFGLGPLSTVTVIRTDGLMVARHPQLTHAVDFSTSPLFTRFLPSSSSGVYHAKASVADGIPRIVGYQKIDGWPIIATVGVERHEALAGFRANLIGGLTVGLPTALAMAIGTLWIASLLHKDADRRGQLEIAVERNSFLLREIHHRVKNNLQAVASLIRLQPIPADLKADISRRIESMVAVHEQIYGSDQFDRIDLVPYVRRLVSDIAKGFPEDVEVEFDLAPLSVERERGVAFGLLVSEVVTNAFKYAFKGRKGRLIISLKRDGEQGQLVIHDDGAGFAPEEVKQGMGTKLIAGFAMQVGGTLAVDASDGTKVTVTFPLTCPQQKFAMR</sequence>
<dbReference type="PROSITE" id="PS50109">
    <property type="entry name" value="HIS_KIN"/>
    <property type="match status" value="1"/>
</dbReference>
<dbReference type="GO" id="GO:0004673">
    <property type="term" value="F:protein histidine kinase activity"/>
    <property type="evidence" value="ECO:0007669"/>
    <property type="project" value="UniProtKB-EC"/>
</dbReference>
<dbReference type="SMART" id="SM00387">
    <property type="entry name" value="HATPase_c"/>
    <property type="match status" value="1"/>
</dbReference>
<evidence type="ECO:0000256" key="8">
    <source>
        <dbReference type="SAM" id="Phobius"/>
    </source>
</evidence>
<evidence type="ECO:0000256" key="6">
    <source>
        <dbReference type="ARBA" id="ARBA00022777"/>
    </source>
</evidence>
<evidence type="ECO:0000256" key="7">
    <source>
        <dbReference type="ARBA" id="ARBA00022840"/>
    </source>
</evidence>
<keyword evidence="3" id="KW-0597">Phosphoprotein</keyword>
<dbReference type="Pfam" id="PF02518">
    <property type="entry name" value="HATPase_c"/>
    <property type="match status" value="1"/>
</dbReference>
<dbReference type="GO" id="GO:0005524">
    <property type="term" value="F:ATP binding"/>
    <property type="evidence" value="ECO:0007669"/>
    <property type="project" value="UniProtKB-KW"/>
</dbReference>
<protein>
    <recommendedName>
        <fullName evidence="2">histidine kinase</fullName>
        <ecNumber evidence="2">2.7.13.3</ecNumber>
    </recommendedName>
</protein>
<dbReference type="STRING" id="1121003.SAMN03080618_00338"/>
<keyword evidence="5" id="KW-0547">Nucleotide-binding</keyword>
<organism evidence="10 11">
    <name type="scientific">Aquamicrobium aerolatum DSM 21857</name>
    <dbReference type="NCBI Taxonomy" id="1121003"/>
    <lineage>
        <taxon>Bacteria</taxon>
        <taxon>Pseudomonadati</taxon>
        <taxon>Pseudomonadota</taxon>
        <taxon>Alphaproteobacteria</taxon>
        <taxon>Hyphomicrobiales</taxon>
        <taxon>Phyllobacteriaceae</taxon>
        <taxon>Aerobium</taxon>
    </lineage>
</organism>
<evidence type="ECO:0000256" key="5">
    <source>
        <dbReference type="ARBA" id="ARBA00022741"/>
    </source>
</evidence>
<dbReference type="EC" id="2.7.13.3" evidence="2"/>
<evidence type="ECO:0000313" key="11">
    <source>
        <dbReference type="Proteomes" id="UP000242763"/>
    </source>
</evidence>
<dbReference type="CDD" id="cd12915">
    <property type="entry name" value="PDC2_DGC_like"/>
    <property type="match status" value="1"/>
</dbReference>
<dbReference type="InterPro" id="IPR011495">
    <property type="entry name" value="Sig_transdc_His_kin_sub2_dim/P"/>
</dbReference>
<dbReference type="Gene3D" id="3.30.565.10">
    <property type="entry name" value="Histidine kinase-like ATPase, C-terminal domain"/>
    <property type="match status" value="1"/>
</dbReference>
<gene>
    <name evidence="10" type="ORF">SAMN03080618_00338</name>
</gene>
<dbReference type="CDD" id="cd12914">
    <property type="entry name" value="PDC1_DGC_like"/>
    <property type="match status" value="1"/>
</dbReference>
<dbReference type="Pfam" id="PF22588">
    <property type="entry name" value="dCache_1_like"/>
    <property type="match status" value="1"/>
</dbReference>
<evidence type="ECO:0000256" key="4">
    <source>
        <dbReference type="ARBA" id="ARBA00022679"/>
    </source>
</evidence>
<keyword evidence="8" id="KW-1133">Transmembrane helix</keyword>
<dbReference type="InterPro" id="IPR036890">
    <property type="entry name" value="HATPase_C_sf"/>
</dbReference>
<keyword evidence="8" id="KW-0472">Membrane</keyword>
<accession>A0A1I3I156</accession>
<keyword evidence="4" id="KW-0808">Transferase</keyword>
<feature type="transmembrane region" description="Helical" evidence="8">
    <location>
        <begin position="21"/>
        <end position="42"/>
    </location>
</feature>
<comment type="catalytic activity">
    <reaction evidence="1">
        <text>ATP + protein L-histidine = ADP + protein N-phospho-L-histidine.</text>
        <dbReference type="EC" id="2.7.13.3"/>
    </reaction>
</comment>
<reference evidence="11" key="1">
    <citation type="submission" date="2016-10" db="EMBL/GenBank/DDBJ databases">
        <authorList>
            <person name="Varghese N."/>
            <person name="Submissions S."/>
        </authorList>
    </citation>
    <scope>NUCLEOTIDE SEQUENCE [LARGE SCALE GENOMIC DNA]</scope>
    <source>
        <strain evidence="11">DSM 21857</strain>
    </source>
</reference>
<dbReference type="InterPro" id="IPR054327">
    <property type="entry name" value="His-kinase-like_sensor"/>
</dbReference>
<proteinExistence type="predicted"/>
<feature type="domain" description="Histidine kinase" evidence="9">
    <location>
        <begin position="337"/>
        <end position="517"/>
    </location>
</feature>
<evidence type="ECO:0000256" key="3">
    <source>
        <dbReference type="ARBA" id="ARBA00022553"/>
    </source>
</evidence>
<feature type="transmembrane region" description="Helical" evidence="8">
    <location>
        <begin position="289"/>
        <end position="311"/>
    </location>
</feature>
<keyword evidence="11" id="KW-1185">Reference proteome</keyword>
<evidence type="ECO:0000256" key="2">
    <source>
        <dbReference type="ARBA" id="ARBA00012438"/>
    </source>
</evidence>
<dbReference type="PANTHER" id="PTHR41523">
    <property type="entry name" value="TWO-COMPONENT SYSTEM SENSOR PROTEIN"/>
    <property type="match status" value="1"/>
</dbReference>
<dbReference type="Gene3D" id="3.30.450.20">
    <property type="entry name" value="PAS domain"/>
    <property type="match status" value="3"/>
</dbReference>
<dbReference type="InterPro" id="IPR003594">
    <property type="entry name" value="HATPase_dom"/>
</dbReference>